<dbReference type="AlphaFoldDB" id="K1TBY1"/>
<organism evidence="1">
    <name type="scientific">human gut metagenome</name>
    <dbReference type="NCBI Taxonomy" id="408170"/>
    <lineage>
        <taxon>unclassified sequences</taxon>
        <taxon>metagenomes</taxon>
        <taxon>organismal metagenomes</taxon>
    </lineage>
</organism>
<proteinExistence type="predicted"/>
<accession>K1TBY1</accession>
<dbReference type="EMBL" id="AJWZ01002569">
    <property type="protein sequence ID" value="EKC70607.1"/>
    <property type="molecule type" value="Genomic_DNA"/>
</dbReference>
<protein>
    <submittedName>
        <fullName evidence="1">Uncharacterized protein</fullName>
    </submittedName>
</protein>
<name>K1TBY1_9ZZZZ</name>
<evidence type="ECO:0000313" key="1">
    <source>
        <dbReference type="EMBL" id="EKC70607.1"/>
    </source>
</evidence>
<reference evidence="1" key="1">
    <citation type="journal article" date="2013" name="Environ. Microbiol.">
        <title>Microbiota from the distal guts of lean and obese adolescents exhibit partial functional redundancy besides clear differences in community structure.</title>
        <authorList>
            <person name="Ferrer M."/>
            <person name="Ruiz A."/>
            <person name="Lanza F."/>
            <person name="Haange S.B."/>
            <person name="Oberbach A."/>
            <person name="Till H."/>
            <person name="Bargiela R."/>
            <person name="Campoy C."/>
            <person name="Segura M.T."/>
            <person name="Richter M."/>
            <person name="von Bergen M."/>
            <person name="Seifert J."/>
            <person name="Suarez A."/>
        </authorList>
    </citation>
    <scope>NUCLEOTIDE SEQUENCE</scope>
</reference>
<gene>
    <name evidence="1" type="ORF">OBE_03808</name>
</gene>
<sequence length="81" mass="9206">GYQSLMSVPYDSWTGFNFHKDMLDAWSPSNRESNIPRLQYNDTDASSSSDRFLINASYLNLQSINIGYTLTKEPDTSFGLD</sequence>
<comment type="caution">
    <text evidence="1">The sequence shown here is derived from an EMBL/GenBank/DDBJ whole genome shotgun (WGS) entry which is preliminary data.</text>
</comment>
<feature type="non-terminal residue" evidence="1">
    <location>
        <position position="1"/>
    </location>
</feature>